<dbReference type="InterPro" id="IPR029024">
    <property type="entry name" value="TerB-like"/>
</dbReference>
<dbReference type="Proteomes" id="UP000319175">
    <property type="component" value="Unassembled WGS sequence"/>
</dbReference>
<reference evidence="2 3" key="2">
    <citation type="submission" date="2019-06" db="EMBL/GenBank/DDBJ databases">
        <authorList>
            <person name="Seo Y."/>
        </authorList>
    </citation>
    <scope>NUCLEOTIDE SEQUENCE [LARGE SCALE GENOMIC DNA]</scope>
    <source>
        <strain evidence="2 3">MaA-Y11</strain>
    </source>
</reference>
<organism evidence="2 3">
    <name type="scientific">Flavobacterium microcysteis</name>
    <dbReference type="NCBI Taxonomy" id="2596891"/>
    <lineage>
        <taxon>Bacteria</taxon>
        <taxon>Pseudomonadati</taxon>
        <taxon>Bacteroidota</taxon>
        <taxon>Flavobacteriia</taxon>
        <taxon>Flavobacteriales</taxon>
        <taxon>Flavobacteriaceae</taxon>
        <taxon>Flavobacterium</taxon>
    </lineage>
</organism>
<feature type="domain" description="Co-chaperone DjlA N-terminal" evidence="1">
    <location>
        <begin position="3"/>
        <end position="48"/>
    </location>
</feature>
<evidence type="ECO:0000313" key="2">
    <source>
        <dbReference type="EMBL" id="TPD67008.1"/>
    </source>
</evidence>
<comment type="caution">
    <text evidence="2">The sequence shown here is derived from an EMBL/GenBank/DDBJ whole genome shotgun (WGS) entry which is preliminary data.</text>
</comment>
<sequence length="133" mass="15445">MNTYEQKLSLLAEMIAFAIIDGKLHDREYQFLSIVAQELQVKSEDFKNLFHEELKALPIKSEQQRIHQFYRLALLMHCDGVLHEKEEIAIKQMGVNMGLNPFAIKRILKAMEESPNGMIDPGMLIDIFKEQLN</sequence>
<dbReference type="Gene3D" id="1.10.3680.10">
    <property type="entry name" value="TerB-like"/>
    <property type="match status" value="2"/>
</dbReference>
<dbReference type="InterPro" id="IPR007791">
    <property type="entry name" value="DjlA_N"/>
</dbReference>
<evidence type="ECO:0000313" key="3">
    <source>
        <dbReference type="Proteomes" id="UP000319175"/>
    </source>
</evidence>
<reference evidence="2 3" key="1">
    <citation type="submission" date="2019-06" db="EMBL/GenBank/DDBJ databases">
        <title>Flavobacterium sp. MaA-Y11 from geoumgang.</title>
        <authorList>
            <person name="Jeong S."/>
        </authorList>
    </citation>
    <scope>NUCLEOTIDE SEQUENCE [LARGE SCALE GENOMIC DNA]</scope>
    <source>
        <strain evidence="2 3">MaA-Y11</strain>
    </source>
</reference>
<dbReference type="EMBL" id="VFJE01000055">
    <property type="protein sequence ID" value="TPD67008.1"/>
    <property type="molecule type" value="Genomic_DNA"/>
</dbReference>
<accession>A0A501Q3S9</accession>
<dbReference type="Pfam" id="PF05099">
    <property type="entry name" value="TerB"/>
    <property type="match status" value="1"/>
</dbReference>
<dbReference type="SUPFAM" id="SSF158682">
    <property type="entry name" value="TerB-like"/>
    <property type="match status" value="1"/>
</dbReference>
<dbReference type="OrthoDB" id="1143847at2"/>
<gene>
    <name evidence="2" type="ORF">FJA49_12055</name>
</gene>
<dbReference type="AlphaFoldDB" id="A0A501Q3S9"/>
<dbReference type="RefSeq" id="WP_140001168.1">
    <property type="nucleotide sequence ID" value="NZ_VFJE01000055.1"/>
</dbReference>
<name>A0A501Q3S9_9FLAO</name>
<keyword evidence="3" id="KW-1185">Reference proteome</keyword>
<protein>
    <submittedName>
        <fullName evidence="2">Excinuclease ABC subunit B</fullName>
    </submittedName>
</protein>
<evidence type="ECO:0000259" key="1">
    <source>
        <dbReference type="Pfam" id="PF05099"/>
    </source>
</evidence>
<proteinExistence type="predicted"/>